<evidence type="ECO:0000313" key="3">
    <source>
        <dbReference type="EMBL" id="TCO08181.1"/>
    </source>
</evidence>
<accession>A0ABY2B6P2</accession>
<feature type="transmembrane region" description="Helical" evidence="2">
    <location>
        <begin position="42"/>
        <end position="66"/>
    </location>
</feature>
<dbReference type="Proteomes" id="UP000295818">
    <property type="component" value="Unassembled WGS sequence"/>
</dbReference>
<evidence type="ECO:0000256" key="2">
    <source>
        <dbReference type="SAM" id="Phobius"/>
    </source>
</evidence>
<gene>
    <name evidence="3" type="ORF">EV644_14711</name>
</gene>
<keyword evidence="2" id="KW-0812">Transmembrane</keyword>
<name>A0ABY2B6P2_9ACTN</name>
<comment type="caution">
    <text evidence="3">The sequence shown here is derived from an EMBL/GenBank/DDBJ whole genome shotgun (WGS) entry which is preliminary data.</text>
</comment>
<keyword evidence="2" id="KW-0472">Membrane</keyword>
<organism evidence="3 4">
    <name type="scientific">Kribbella orskensis</name>
    <dbReference type="NCBI Taxonomy" id="2512216"/>
    <lineage>
        <taxon>Bacteria</taxon>
        <taxon>Bacillati</taxon>
        <taxon>Actinomycetota</taxon>
        <taxon>Actinomycetes</taxon>
        <taxon>Propionibacteriales</taxon>
        <taxon>Kribbellaceae</taxon>
        <taxon>Kribbella</taxon>
    </lineage>
</organism>
<reference evidence="3 4" key="1">
    <citation type="journal article" date="2015" name="Stand. Genomic Sci.">
        <title>Genomic Encyclopedia of Bacterial and Archaeal Type Strains, Phase III: the genomes of soil and plant-associated and newly described type strains.</title>
        <authorList>
            <person name="Whitman W.B."/>
            <person name="Woyke T."/>
            <person name="Klenk H.P."/>
            <person name="Zhou Y."/>
            <person name="Lilburn T.G."/>
            <person name="Beck B.J."/>
            <person name="De Vos P."/>
            <person name="Vandamme P."/>
            <person name="Eisen J.A."/>
            <person name="Garrity G."/>
            <person name="Hugenholtz P."/>
            <person name="Kyrpides N.C."/>
        </authorList>
    </citation>
    <scope>NUCLEOTIDE SEQUENCE [LARGE SCALE GENOMIC DNA]</scope>
    <source>
        <strain evidence="3 4">VKM Ac-2538</strain>
    </source>
</reference>
<dbReference type="EMBL" id="SLWM01000047">
    <property type="protein sequence ID" value="TCO08181.1"/>
    <property type="molecule type" value="Genomic_DNA"/>
</dbReference>
<sequence>MASSGRPLRPEPPVPSRSHTDCGQTEALGIRGLSVGVGIRRVIVRAVITGPLVGELLGALSVPVIWRFWHDAVVAAAAALAVFAAVTLVAT</sequence>
<proteinExistence type="predicted"/>
<feature type="transmembrane region" description="Helical" evidence="2">
    <location>
        <begin position="72"/>
        <end position="90"/>
    </location>
</feature>
<keyword evidence="4" id="KW-1185">Reference proteome</keyword>
<protein>
    <submittedName>
        <fullName evidence="3">Uncharacterized protein</fullName>
    </submittedName>
</protein>
<keyword evidence="2" id="KW-1133">Transmembrane helix</keyword>
<evidence type="ECO:0000313" key="4">
    <source>
        <dbReference type="Proteomes" id="UP000295818"/>
    </source>
</evidence>
<feature type="region of interest" description="Disordered" evidence="1">
    <location>
        <begin position="1"/>
        <end position="22"/>
    </location>
</feature>
<dbReference type="RefSeq" id="WP_132333464.1">
    <property type="nucleotide sequence ID" value="NZ_SLWM01000047.1"/>
</dbReference>
<evidence type="ECO:0000256" key="1">
    <source>
        <dbReference type="SAM" id="MobiDB-lite"/>
    </source>
</evidence>